<comment type="caution">
    <text evidence="2">The sequence shown here is derived from an EMBL/GenBank/DDBJ whole genome shotgun (WGS) entry which is preliminary data.</text>
</comment>
<proteinExistence type="predicted"/>
<feature type="region of interest" description="Disordered" evidence="1">
    <location>
        <begin position="1"/>
        <end position="84"/>
    </location>
</feature>
<evidence type="ECO:0000313" key="2">
    <source>
        <dbReference type="EMBL" id="KAF9783883.1"/>
    </source>
</evidence>
<reference evidence="2" key="1">
    <citation type="journal article" date="2020" name="Nat. Commun.">
        <title>Large-scale genome sequencing of mycorrhizal fungi provides insights into the early evolution of symbiotic traits.</title>
        <authorList>
            <person name="Miyauchi S."/>
            <person name="Kiss E."/>
            <person name="Kuo A."/>
            <person name="Drula E."/>
            <person name="Kohler A."/>
            <person name="Sanchez-Garcia M."/>
            <person name="Morin E."/>
            <person name="Andreopoulos B."/>
            <person name="Barry K.W."/>
            <person name="Bonito G."/>
            <person name="Buee M."/>
            <person name="Carver A."/>
            <person name="Chen C."/>
            <person name="Cichocki N."/>
            <person name="Clum A."/>
            <person name="Culley D."/>
            <person name="Crous P.W."/>
            <person name="Fauchery L."/>
            <person name="Girlanda M."/>
            <person name="Hayes R.D."/>
            <person name="Keri Z."/>
            <person name="LaButti K."/>
            <person name="Lipzen A."/>
            <person name="Lombard V."/>
            <person name="Magnuson J."/>
            <person name="Maillard F."/>
            <person name="Murat C."/>
            <person name="Nolan M."/>
            <person name="Ohm R.A."/>
            <person name="Pangilinan J."/>
            <person name="Pereira M.F."/>
            <person name="Perotto S."/>
            <person name="Peter M."/>
            <person name="Pfister S."/>
            <person name="Riley R."/>
            <person name="Sitrit Y."/>
            <person name="Stielow J.B."/>
            <person name="Szollosi G."/>
            <person name="Zifcakova L."/>
            <person name="Stursova M."/>
            <person name="Spatafora J.W."/>
            <person name="Tedersoo L."/>
            <person name="Vaario L.M."/>
            <person name="Yamada A."/>
            <person name="Yan M."/>
            <person name="Wang P."/>
            <person name="Xu J."/>
            <person name="Bruns T."/>
            <person name="Baldrian P."/>
            <person name="Vilgalys R."/>
            <person name="Dunand C."/>
            <person name="Henrissat B."/>
            <person name="Grigoriev I.V."/>
            <person name="Hibbett D."/>
            <person name="Nagy L.G."/>
            <person name="Martin F.M."/>
        </authorList>
    </citation>
    <scope>NUCLEOTIDE SEQUENCE</scope>
    <source>
        <strain evidence="2">UH-Tt-Lm1</strain>
    </source>
</reference>
<feature type="compositionally biased region" description="Basic and acidic residues" evidence="1">
    <location>
        <begin position="41"/>
        <end position="71"/>
    </location>
</feature>
<gene>
    <name evidence="2" type="ORF">BJ322DRAFT_884873</name>
</gene>
<feature type="compositionally biased region" description="Low complexity" evidence="1">
    <location>
        <begin position="196"/>
        <end position="221"/>
    </location>
</feature>
<organism evidence="2 3">
    <name type="scientific">Thelephora terrestris</name>
    <dbReference type="NCBI Taxonomy" id="56493"/>
    <lineage>
        <taxon>Eukaryota</taxon>
        <taxon>Fungi</taxon>
        <taxon>Dikarya</taxon>
        <taxon>Basidiomycota</taxon>
        <taxon>Agaricomycotina</taxon>
        <taxon>Agaricomycetes</taxon>
        <taxon>Thelephorales</taxon>
        <taxon>Thelephoraceae</taxon>
        <taxon>Thelephora</taxon>
    </lineage>
</organism>
<accession>A0A9P6L586</accession>
<dbReference type="EMBL" id="WIUZ02000009">
    <property type="protein sequence ID" value="KAF9783883.1"/>
    <property type="molecule type" value="Genomic_DNA"/>
</dbReference>
<feature type="region of interest" description="Disordered" evidence="1">
    <location>
        <begin position="193"/>
        <end position="228"/>
    </location>
</feature>
<evidence type="ECO:0000256" key="1">
    <source>
        <dbReference type="SAM" id="MobiDB-lite"/>
    </source>
</evidence>
<reference evidence="2" key="2">
    <citation type="submission" date="2020-11" db="EMBL/GenBank/DDBJ databases">
        <authorList>
            <consortium name="DOE Joint Genome Institute"/>
            <person name="Kuo A."/>
            <person name="Miyauchi S."/>
            <person name="Kiss E."/>
            <person name="Drula E."/>
            <person name="Kohler A."/>
            <person name="Sanchez-Garcia M."/>
            <person name="Andreopoulos B."/>
            <person name="Barry K.W."/>
            <person name="Bonito G."/>
            <person name="Buee M."/>
            <person name="Carver A."/>
            <person name="Chen C."/>
            <person name="Cichocki N."/>
            <person name="Clum A."/>
            <person name="Culley D."/>
            <person name="Crous P.W."/>
            <person name="Fauchery L."/>
            <person name="Girlanda M."/>
            <person name="Hayes R."/>
            <person name="Keri Z."/>
            <person name="Labutti K."/>
            <person name="Lipzen A."/>
            <person name="Lombard V."/>
            <person name="Magnuson J."/>
            <person name="Maillard F."/>
            <person name="Morin E."/>
            <person name="Murat C."/>
            <person name="Nolan M."/>
            <person name="Ohm R."/>
            <person name="Pangilinan J."/>
            <person name="Pereira M."/>
            <person name="Perotto S."/>
            <person name="Peter M."/>
            <person name="Riley R."/>
            <person name="Sitrit Y."/>
            <person name="Stielow B."/>
            <person name="Szollosi G."/>
            <person name="Zifcakova L."/>
            <person name="Stursova M."/>
            <person name="Spatafora J.W."/>
            <person name="Tedersoo L."/>
            <person name="Vaario L.-M."/>
            <person name="Yamada A."/>
            <person name="Yan M."/>
            <person name="Wang P."/>
            <person name="Xu J."/>
            <person name="Bruns T."/>
            <person name="Baldrian P."/>
            <person name="Vilgalys R."/>
            <person name="Henrissat B."/>
            <person name="Grigoriev I.V."/>
            <person name="Hibbett D."/>
            <person name="Nagy L.G."/>
            <person name="Martin F.M."/>
        </authorList>
    </citation>
    <scope>NUCLEOTIDE SEQUENCE</scope>
    <source>
        <strain evidence="2">UH-Tt-Lm1</strain>
    </source>
</reference>
<feature type="compositionally biased region" description="Polar residues" evidence="1">
    <location>
        <begin position="156"/>
        <end position="168"/>
    </location>
</feature>
<sequence>MRDRMTSRSSTGDAELGDENERRRSRARQNPQGNATDDDLREAIEESRRTAEDRDLQEALRLSREEEEKRKAAQNSIESAPFDNNNRLCVAKPNLFLFRLVSWTDLFPTTVSRCSTRHPNLSSPEFNLNSPPSNHNLLLSTHGNNKLSNRPCRPNGLNNRMSGCANNKNYRHNKSYEHNSRLSSNWLNSKRNGCASKTNSNSTGSCSSSNNSSSSSSNRCSYNPRGTP</sequence>
<dbReference type="Proteomes" id="UP000736335">
    <property type="component" value="Unassembled WGS sequence"/>
</dbReference>
<evidence type="ECO:0000313" key="3">
    <source>
        <dbReference type="Proteomes" id="UP000736335"/>
    </source>
</evidence>
<feature type="compositionally biased region" description="Polar residues" evidence="1">
    <location>
        <begin position="75"/>
        <end position="84"/>
    </location>
</feature>
<dbReference type="AlphaFoldDB" id="A0A9P6L586"/>
<dbReference type="InterPro" id="IPR003903">
    <property type="entry name" value="UIM_dom"/>
</dbReference>
<protein>
    <submittedName>
        <fullName evidence="2">Uncharacterized protein</fullName>
    </submittedName>
</protein>
<dbReference type="PROSITE" id="PS50330">
    <property type="entry name" value="UIM"/>
    <property type="match status" value="1"/>
</dbReference>
<feature type="region of interest" description="Disordered" evidence="1">
    <location>
        <begin position="144"/>
        <end position="172"/>
    </location>
</feature>
<name>A0A9P6L586_9AGAM</name>
<keyword evidence="3" id="KW-1185">Reference proteome</keyword>